<sequence>MKETRRIISLYQKGYNGSPWIDITLTAVLENITAEQAAKKALPNGNTIWEILNHLIAWRSNVLQRVQGKVLVTPKNNYFEPIKDTSDTAWNDTLEKLEETQTAWLKFLSDLKERDLENIYPNNEMTYYEHIQGILQHDCYHLGQIVILTKMV</sequence>
<accession>A0ABU9E396</accession>
<dbReference type="SUPFAM" id="SSF109854">
    <property type="entry name" value="DinB/YfiT-like putative metalloenzymes"/>
    <property type="match status" value="1"/>
</dbReference>
<dbReference type="Proteomes" id="UP001491349">
    <property type="component" value="Unassembled WGS sequence"/>
</dbReference>
<name>A0ABU9E396_9FLAO</name>
<dbReference type="InterPro" id="IPR024775">
    <property type="entry name" value="DinB-like"/>
</dbReference>
<keyword evidence="3" id="KW-1185">Reference proteome</keyword>
<dbReference type="Gene3D" id="1.20.120.450">
    <property type="entry name" value="dinb family like domain"/>
    <property type="match status" value="1"/>
</dbReference>
<dbReference type="Pfam" id="PF12867">
    <property type="entry name" value="DinB_2"/>
    <property type="match status" value="1"/>
</dbReference>
<evidence type="ECO:0000259" key="1">
    <source>
        <dbReference type="Pfam" id="PF12867"/>
    </source>
</evidence>
<protein>
    <submittedName>
        <fullName evidence="2">DinB family protein</fullName>
    </submittedName>
</protein>
<reference evidence="2 3" key="1">
    <citation type="submission" date="2024-04" db="EMBL/GenBank/DDBJ databases">
        <title>draft genome sequnece of Flavobacterium buctense JCM 30750.</title>
        <authorList>
            <person name="Kim D.-U."/>
        </authorList>
    </citation>
    <scope>NUCLEOTIDE SEQUENCE [LARGE SCALE GENOMIC DNA]</scope>
    <source>
        <strain evidence="2 3">JCM 30750</strain>
    </source>
</reference>
<evidence type="ECO:0000313" key="3">
    <source>
        <dbReference type="Proteomes" id="UP001491349"/>
    </source>
</evidence>
<dbReference type="EMBL" id="JBBPCB010000009">
    <property type="protein sequence ID" value="MEK8181138.1"/>
    <property type="molecule type" value="Genomic_DNA"/>
</dbReference>
<proteinExistence type="predicted"/>
<comment type="caution">
    <text evidence="2">The sequence shown here is derived from an EMBL/GenBank/DDBJ whole genome shotgun (WGS) entry which is preliminary data.</text>
</comment>
<dbReference type="InterPro" id="IPR034660">
    <property type="entry name" value="DinB/YfiT-like"/>
</dbReference>
<gene>
    <name evidence="2" type="ORF">WMW71_12370</name>
</gene>
<dbReference type="RefSeq" id="WP_187661138.1">
    <property type="nucleotide sequence ID" value="NZ_JACTAB010000009.1"/>
</dbReference>
<evidence type="ECO:0000313" key="2">
    <source>
        <dbReference type="EMBL" id="MEK8181138.1"/>
    </source>
</evidence>
<organism evidence="2 3">
    <name type="scientific">Flavobacterium buctense</name>
    <dbReference type="NCBI Taxonomy" id="1648146"/>
    <lineage>
        <taxon>Bacteria</taxon>
        <taxon>Pseudomonadati</taxon>
        <taxon>Bacteroidota</taxon>
        <taxon>Flavobacteriia</taxon>
        <taxon>Flavobacteriales</taxon>
        <taxon>Flavobacteriaceae</taxon>
        <taxon>Flavobacterium</taxon>
    </lineage>
</organism>
<feature type="domain" description="DinB-like" evidence="1">
    <location>
        <begin position="25"/>
        <end position="145"/>
    </location>
</feature>